<dbReference type="GO" id="GO:0070126">
    <property type="term" value="P:mitochondrial translational termination"/>
    <property type="evidence" value="ECO:0007669"/>
    <property type="project" value="TreeGrafter"/>
</dbReference>
<keyword evidence="4" id="KW-1185">Reference proteome</keyword>
<feature type="domain" description="Prokaryotic-type class I peptide chain release factors" evidence="2">
    <location>
        <begin position="67"/>
        <end position="183"/>
    </location>
</feature>
<dbReference type="GO" id="GO:0016150">
    <property type="term" value="F:translation release factor activity, codon nonspecific"/>
    <property type="evidence" value="ECO:0007669"/>
    <property type="project" value="TreeGrafter"/>
</dbReference>
<dbReference type="AlphaFoldDB" id="A0A8J8WE25"/>
<dbReference type="Gene3D" id="3.30.160.20">
    <property type="match status" value="1"/>
</dbReference>
<evidence type="ECO:0000313" key="4">
    <source>
        <dbReference type="Proteomes" id="UP000631181"/>
    </source>
</evidence>
<sequence>MRLRPPWYTRAGGPDTPSLFFARPIVPRVGGQAANFASARSSDPLDPQDVELARTWLKAFQSGAQSIPRQLGQISFSRSSGPGGQNVNKSVPSPESTCTCSHHTAPVVPSGMVNSKATLRVPLSALFPLVPPLLHPQLRASRYATERSQALVIQSDESRQQSTNVDACYAKLNQLLISSARNTIPGETSQVQKDRVTKL</sequence>
<reference evidence="3" key="1">
    <citation type="journal article" date="2020" name="Front. Microbiol.">
        <title>Gene regulatory networks of Penicillium echinulatum 2HH and Penicillium oxalicum 114-2 inferred by a computational biology approach.</title>
        <authorList>
            <person name="Lenz A.R."/>
            <person name="Galan-Vasquez E."/>
            <person name="Balbinot E."/>
            <person name="De Abreu F.P."/>
            <person name="De Oliveira N.S."/>
            <person name="Da Rosa L.O."/>
            <person name="De Avila E Silva S."/>
            <person name="Camassola M."/>
            <person name="Dillon A.J.P."/>
            <person name="Perez-Rueda E."/>
        </authorList>
    </citation>
    <scope>NUCLEOTIDE SEQUENCE</scope>
    <source>
        <strain evidence="3">S1M29</strain>
    </source>
</reference>
<gene>
    <name evidence="3" type="ORF">PECM_001696</name>
</gene>
<evidence type="ECO:0000256" key="1">
    <source>
        <dbReference type="SAM" id="MobiDB-lite"/>
    </source>
</evidence>
<organism evidence="3 4">
    <name type="scientific">Penicillium ucsense</name>
    <dbReference type="NCBI Taxonomy" id="2839758"/>
    <lineage>
        <taxon>Eukaryota</taxon>
        <taxon>Fungi</taxon>
        <taxon>Dikarya</taxon>
        <taxon>Ascomycota</taxon>
        <taxon>Pezizomycotina</taxon>
        <taxon>Eurotiomycetes</taxon>
        <taxon>Eurotiomycetidae</taxon>
        <taxon>Eurotiales</taxon>
        <taxon>Aspergillaceae</taxon>
        <taxon>Penicillium</taxon>
    </lineage>
</organism>
<dbReference type="Pfam" id="PF00472">
    <property type="entry name" value="RF-1"/>
    <property type="match status" value="1"/>
</dbReference>
<dbReference type="EMBL" id="WIWV01000136">
    <property type="protein sequence ID" value="KAF7713049.1"/>
    <property type="molecule type" value="Genomic_DNA"/>
</dbReference>
<dbReference type="PANTHER" id="PTHR11075">
    <property type="entry name" value="PEPTIDE CHAIN RELEASE FACTOR"/>
    <property type="match status" value="1"/>
</dbReference>
<dbReference type="GO" id="GO:0005762">
    <property type="term" value="C:mitochondrial large ribosomal subunit"/>
    <property type="evidence" value="ECO:0007669"/>
    <property type="project" value="TreeGrafter"/>
</dbReference>
<dbReference type="InterPro" id="IPR000352">
    <property type="entry name" value="Pep_chain_release_fac_I"/>
</dbReference>
<protein>
    <recommendedName>
        <fullName evidence="2">Prokaryotic-type class I peptide chain release factors domain-containing protein</fullName>
    </recommendedName>
</protein>
<comment type="caution">
    <text evidence="3">The sequence shown here is derived from an EMBL/GenBank/DDBJ whole genome shotgun (WGS) entry which is preliminary data.</text>
</comment>
<evidence type="ECO:0000313" key="3">
    <source>
        <dbReference type="EMBL" id="KAF7713049.1"/>
    </source>
</evidence>
<evidence type="ECO:0000259" key="2">
    <source>
        <dbReference type="Pfam" id="PF00472"/>
    </source>
</evidence>
<dbReference type="Proteomes" id="UP000631181">
    <property type="component" value="Unassembled WGS sequence"/>
</dbReference>
<dbReference type="GO" id="GO:0004045">
    <property type="term" value="F:peptidyl-tRNA hydrolase activity"/>
    <property type="evidence" value="ECO:0007669"/>
    <property type="project" value="TreeGrafter"/>
</dbReference>
<name>A0A8J8WE25_9EURO</name>
<dbReference type="PANTHER" id="PTHR11075:SF54">
    <property type="entry name" value="LARGE RIBOSOMAL SUBUNIT PROTEIN ML62"/>
    <property type="match status" value="1"/>
</dbReference>
<dbReference type="SUPFAM" id="SSF110916">
    <property type="entry name" value="Peptidyl-tRNA hydrolase domain-like"/>
    <property type="match status" value="1"/>
</dbReference>
<dbReference type="OrthoDB" id="270639at2759"/>
<dbReference type="InterPro" id="IPR052104">
    <property type="entry name" value="Mito_Release_Factor_mL62"/>
</dbReference>
<accession>A0A8J8WE25</accession>
<proteinExistence type="predicted"/>
<feature type="region of interest" description="Disordered" evidence="1">
    <location>
        <begin position="76"/>
        <end position="95"/>
    </location>
</feature>
<keyword evidence="3" id="KW-0378">Hydrolase</keyword>